<evidence type="ECO:0000259" key="2">
    <source>
        <dbReference type="PROSITE" id="PS51724"/>
    </source>
</evidence>
<dbReference type="GO" id="GO:0032506">
    <property type="term" value="P:cytokinetic process"/>
    <property type="evidence" value="ECO:0007669"/>
    <property type="project" value="TreeGrafter"/>
</dbReference>
<dbReference type="PANTHER" id="PTHR38687">
    <property type="entry name" value="CELL DIVISION PROTEIN DEDD-RELATED"/>
    <property type="match status" value="1"/>
</dbReference>
<keyword evidence="4" id="KW-1185">Reference proteome</keyword>
<feature type="transmembrane region" description="Helical" evidence="1">
    <location>
        <begin position="6"/>
        <end position="27"/>
    </location>
</feature>
<keyword evidence="1" id="KW-0472">Membrane</keyword>
<name>A0A2N4USQ5_9GAMM</name>
<protein>
    <submittedName>
        <fullName evidence="3">Cell division protein DedD</fullName>
    </submittedName>
</protein>
<keyword evidence="1" id="KW-0812">Transmembrane</keyword>
<feature type="domain" description="SPOR" evidence="2">
    <location>
        <begin position="136"/>
        <end position="215"/>
    </location>
</feature>
<evidence type="ECO:0000256" key="1">
    <source>
        <dbReference type="SAM" id="Phobius"/>
    </source>
</evidence>
<dbReference type="PANTHER" id="PTHR38687:SF1">
    <property type="entry name" value="CELL DIVISION PROTEIN DEDD"/>
    <property type="match status" value="1"/>
</dbReference>
<proteinExistence type="predicted"/>
<dbReference type="Gene3D" id="3.30.70.1070">
    <property type="entry name" value="Sporulation related repeat"/>
    <property type="match status" value="1"/>
</dbReference>
<keyword evidence="1" id="KW-1133">Transmembrane helix</keyword>
<dbReference type="Proteomes" id="UP000234420">
    <property type="component" value="Unassembled WGS sequence"/>
</dbReference>
<evidence type="ECO:0000313" key="4">
    <source>
        <dbReference type="Proteomes" id="UP000234420"/>
    </source>
</evidence>
<dbReference type="GO" id="GO:0032153">
    <property type="term" value="C:cell division site"/>
    <property type="evidence" value="ECO:0007669"/>
    <property type="project" value="TreeGrafter"/>
</dbReference>
<dbReference type="NCBIfam" id="NF008641">
    <property type="entry name" value="PRK11633.1"/>
    <property type="match status" value="1"/>
</dbReference>
<sequence length="220" mass="23926">MASQFQNRLIGTIILVVVGVIFLPDFFDGKKEHYKEQFASIPLQPKMGGESEAKTIPEPENADVVLPQEPVTATTDKSASTGDETYTIEADNNATAEPQIKPQHNIKHEVKPIVKPVVKPTPVVKKPTPVVNKPTPATRSAWVIKMGTFGNFDNANALVAKLRLNGYQAQLIPRNAKPGQYVKVVVGPDVSKAKLTGQIAELKKITGLNGKLNRFDAINP</sequence>
<dbReference type="AlphaFoldDB" id="A0A2N4USQ5"/>
<dbReference type="InterPro" id="IPR007730">
    <property type="entry name" value="SPOR-like_dom"/>
</dbReference>
<keyword evidence="3" id="KW-0131">Cell cycle</keyword>
<dbReference type="GO" id="GO:0030428">
    <property type="term" value="C:cell septum"/>
    <property type="evidence" value="ECO:0007669"/>
    <property type="project" value="TreeGrafter"/>
</dbReference>
<dbReference type="InterPro" id="IPR052521">
    <property type="entry name" value="Cell_div_SPOR-domain"/>
</dbReference>
<dbReference type="PROSITE" id="PS51724">
    <property type="entry name" value="SPOR"/>
    <property type="match status" value="1"/>
</dbReference>
<keyword evidence="3" id="KW-0132">Cell division</keyword>
<organism evidence="3 4">
    <name type="scientific">Photobacterium carnosum</name>
    <dbReference type="NCBI Taxonomy" id="2023717"/>
    <lineage>
        <taxon>Bacteria</taxon>
        <taxon>Pseudomonadati</taxon>
        <taxon>Pseudomonadota</taxon>
        <taxon>Gammaproteobacteria</taxon>
        <taxon>Vibrionales</taxon>
        <taxon>Vibrionaceae</taxon>
        <taxon>Photobacterium</taxon>
    </lineage>
</organism>
<evidence type="ECO:0000313" key="3">
    <source>
        <dbReference type="EMBL" id="PLC58062.1"/>
    </source>
</evidence>
<dbReference type="GO" id="GO:0042834">
    <property type="term" value="F:peptidoglycan binding"/>
    <property type="evidence" value="ECO:0007669"/>
    <property type="project" value="InterPro"/>
</dbReference>
<comment type="caution">
    <text evidence="3">The sequence shown here is derived from an EMBL/GenBank/DDBJ whole genome shotgun (WGS) entry which is preliminary data.</text>
</comment>
<dbReference type="RefSeq" id="WP_101768587.1">
    <property type="nucleotide sequence ID" value="NZ_BPPU01000001.1"/>
</dbReference>
<dbReference type="SUPFAM" id="SSF110997">
    <property type="entry name" value="Sporulation related repeat"/>
    <property type="match status" value="1"/>
</dbReference>
<reference evidence="3 4" key="1">
    <citation type="journal article" date="2018" name="Syst. Appl. Microbiol.">
        <title>Photobacterium carnosum sp. nov., isolated from spoiled modified atmosphere packaged poultry meat.</title>
        <authorList>
            <person name="Hilgarth M."/>
            <person name="Fuertes S."/>
            <person name="Ehrmann M."/>
            <person name="Vogel R.F."/>
        </authorList>
    </citation>
    <scope>NUCLEOTIDE SEQUENCE [LARGE SCALE GENOMIC DNA]</scope>
    <source>
        <strain evidence="3 4">TMW 2.2021</strain>
    </source>
</reference>
<dbReference type="Pfam" id="PF05036">
    <property type="entry name" value="SPOR"/>
    <property type="match status" value="1"/>
</dbReference>
<accession>A0A2N4USQ5</accession>
<dbReference type="EMBL" id="NPIB01000009">
    <property type="protein sequence ID" value="PLC58062.1"/>
    <property type="molecule type" value="Genomic_DNA"/>
</dbReference>
<dbReference type="InterPro" id="IPR036680">
    <property type="entry name" value="SPOR-like_sf"/>
</dbReference>
<gene>
    <name evidence="3" type="ORF">CIK00_09185</name>
</gene>